<dbReference type="GO" id="GO:0006508">
    <property type="term" value="P:proteolysis"/>
    <property type="evidence" value="ECO:0007669"/>
    <property type="project" value="UniProtKB-KW"/>
</dbReference>
<keyword evidence="4" id="KW-0862">Zinc</keyword>
<keyword evidence="2" id="KW-0479">Metal-binding</keyword>
<gene>
    <name evidence="8" type="ORF">A3A69_02380</name>
</gene>
<keyword evidence="5" id="KW-0482">Metalloprotease</keyword>
<evidence type="ECO:0000256" key="2">
    <source>
        <dbReference type="ARBA" id="ARBA00022723"/>
    </source>
</evidence>
<reference evidence="8 9" key="1">
    <citation type="journal article" date="2016" name="Nat. Commun.">
        <title>Thousands of microbial genomes shed light on interconnected biogeochemical processes in an aquifer system.</title>
        <authorList>
            <person name="Anantharaman K."/>
            <person name="Brown C.T."/>
            <person name="Hug L.A."/>
            <person name="Sharon I."/>
            <person name="Castelle C.J."/>
            <person name="Probst A.J."/>
            <person name="Thomas B.C."/>
            <person name="Singh A."/>
            <person name="Wilkins M.J."/>
            <person name="Karaoz U."/>
            <person name="Brodie E.L."/>
            <person name="Williams K.H."/>
            <person name="Hubbard S.S."/>
            <person name="Banfield J.F."/>
        </authorList>
    </citation>
    <scope>NUCLEOTIDE SEQUENCE [LARGE SCALE GENOMIC DNA]</scope>
</reference>
<comment type="caution">
    <text evidence="8">The sequence shown here is derived from an EMBL/GenBank/DDBJ whole genome shotgun (WGS) entry which is preliminary data.</text>
</comment>
<dbReference type="NCBIfam" id="NF000642">
    <property type="entry name" value="PRK00024.1"/>
    <property type="match status" value="1"/>
</dbReference>
<protein>
    <recommendedName>
        <fullName evidence="7">MPN domain-containing protein</fullName>
    </recommendedName>
</protein>
<dbReference type="InterPro" id="IPR037518">
    <property type="entry name" value="MPN"/>
</dbReference>
<dbReference type="PANTHER" id="PTHR30471">
    <property type="entry name" value="DNA REPAIR PROTEIN RADC"/>
    <property type="match status" value="1"/>
</dbReference>
<evidence type="ECO:0000256" key="1">
    <source>
        <dbReference type="ARBA" id="ARBA00022670"/>
    </source>
</evidence>
<dbReference type="Pfam" id="PF20582">
    <property type="entry name" value="UPF0758_N"/>
    <property type="match status" value="1"/>
</dbReference>
<dbReference type="Proteomes" id="UP000177458">
    <property type="component" value="Unassembled WGS sequence"/>
</dbReference>
<dbReference type="NCBIfam" id="TIGR00608">
    <property type="entry name" value="radc"/>
    <property type="match status" value="1"/>
</dbReference>
<dbReference type="EMBL" id="MEVF01000025">
    <property type="protein sequence ID" value="OGC49283.1"/>
    <property type="molecule type" value="Genomic_DNA"/>
</dbReference>
<comment type="similarity">
    <text evidence="6">Belongs to the UPF0758 family.</text>
</comment>
<sequence>MINSLLKTINRNDLPRERLAALGAEALSDIELLSIILGAGGKNESVFELSSKILSDLHGFKGLYKTDYNKLISFKNVGKAKAASIKAVCEISKRIFIEKELTKININKPKDVYESVKKFFYSKEKEHLYLISLDSRNRLISTDLISIGTVNETLVHPREIFKSALEKNAVSIILVHNHPSGDANPSEDDIKVTERIHKAGIDIGIALIDHLIVTNTDWVSLKSLNLLERR</sequence>
<dbReference type="Pfam" id="PF04002">
    <property type="entry name" value="RadC"/>
    <property type="match status" value="1"/>
</dbReference>
<dbReference type="InterPro" id="IPR046778">
    <property type="entry name" value="UPF0758_N"/>
</dbReference>
<dbReference type="InterPro" id="IPR001405">
    <property type="entry name" value="UPF0758"/>
</dbReference>
<evidence type="ECO:0000259" key="7">
    <source>
        <dbReference type="PROSITE" id="PS50249"/>
    </source>
</evidence>
<keyword evidence="1" id="KW-0645">Protease</keyword>
<evidence type="ECO:0000313" key="9">
    <source>
        <dbReference type="Proteomes" id="UP000177458"/>
    </source>
</evidence>
<keyword evidence="3" id="KW-0378">Hydrolase</keyword>
<dbReference type="PROSITE" id="PS50249">
    <property type="entry name" value="MPN"/>
    <property type="match status" value="1"/>
</dbReference>
<proteinExistence type="inferred from homology"/>
<dbReference type="GO" id="GO:0046872">
    <property type="term" value="F:metal ion binding"/>
    <property type="evidence" value="ECO:0007669"/>
    <property type="project" value="UniProtKB-KW"/>
</dbReference>
<feature type="domain" description="MPN" evidence="7">
    <location>
        <begin position="105"/>
        <end position="227"/>
    </location>
</feature>
<evidence type="ECO:0000256" key="3">
    <source>
        <dbReference type="ARBA" id="ARBA00022801"/>
    </source>
</evidence>
<dbReference type="PROSITE" id="PS01302">
    <property type="entry name" value="UPF0758"/>
    <property type="match status" value="1"/>
</dbReference>
<dbReference type="InterPro" id="IPR020891">
    <property type="entry name" value="UPF0758_CS"/>
</dbReference>
<dbReference type="PANTHER" id="PTHR30471:SF3">
    <property type="entry name" value="UPF0758 PROTEIN YEES-RELATED"/>
    <property type="match status" value="1"/>
</dbReference>
<dbReference type="InterPro" id="IPR025657">
    <property type="entry name" value="RadC_JAB"/>
</dbReference>
<dbReference type="Gene3D" id="3.40.140.10">
    <property type="entry name" value="Cytidine Deaminase, domain 2"/>
    <property type="match status" value="1"/>
</dbReference>
<evidence type="ECO:0000256" key="5">
    <source>
        <dbReference type="ARBA" id="ARBA00023049"/>
    </source>
</evidence>
<dbReference type="GO" id="GO:0008237">
    <property type="term" value="F:metallopeptidase activity"/>
    <property type="evidence" value="ECO:0007669"/>
    <property type="project" value="UniProtKB-KW"/>
</dbReference>
<name>A0A1F4UYI9_UNCKA</name>
<evidence type="ECO:0000313" key="8">
    <source>
        <dbReference type="EMBL" id="OGC49283.1"/>
    </source>
</evidence>
<dbReference type="AlphaFoldDB" id="A0A1F4UYI9"/>
<evidence type="ECO:0000256" key="4">
    <source>
        <dbReference type="ARBA" id="ARBA00022833"/>
    </source>
</evidence>
<dbReference type="CDD" id="cd08071">
    <property type="entry name" value="MPN_DUF2466"/>
    <property type="match status" value="1"/>
</dbReference>
<organism evidence="8 9">
    <name type="scientific">candidate division WWE3 bacterium RIFCSPLOWO2_01_FULL_37_15</name>
    <dbReference type="NCBI Taxonomy" id="1802622"/>
    <lineage>
        <taxon>Bacteria</taxon>
        <taxon>Katanobacteria</taxon>
    </lineage>
</organism>
<accession>A0A1F4UYI9</accession>
<evidence type="ECO:0000256" key="6">
    <source>
        <dbReference type="RuleBase" id="RU003797"/>
    </source>
</evidence>